<dbReference type="NCBIfam" id="TIGR00524">
    <property type="entry name" value="eIF-2B_rel"/>
    <property type="match status" value="1"/>
</dbReference>
<dbReference type="PANTHER" id="PTHR43475:SF1">
    <property type="entry name" value="METHYLTHIORIBOSE-1-PHOSPHATE ISOMERASE"/>
    <property type="match status" value="1"/>
</dbReference>
<dbReference type="Proteomes" id="UP000232145">
    <property type="component" value="Unassembled WGS sequence"/>
</dbReference>
<comment type="pathway">
    <text evidence="2">Amino-acid biosynthesis; L-methionine biosynthesis via salvage pathway; L-methionine from S-methyl-5-thio-alpha-D-ribose 1-phosphate: step 1/6.</text>
</comment>
<dbReference type="InterPro" id="IPR027363">
    <property type="entry name" value="M1Pi_N"/>
</dbReference>
<dbReference type="InterPro" id="IPR042529">
    <property type="entry name" value="IF_2B-like_C"/>
</dbReference>
<evidence type="ECO:0000256" key="1">
    <source>
        <dbReference type="ARBA" id="ARBA00023235"/>
    </source>
</evidence>
<dbReference type="GO" id="GO:0046523">
    <property type="term" value="F:S-methyl-5-thioribose-1-phosphate isomerase activity"/>
    <property type="evidence" value="ECO:0007669"/>
    <property type="project" value="UniProtKB-UniRule"/>
</dbReference>
<dbReference type="Pfam" id="PF01008">
    <property type="entry name" value="IF-2B"/>
    <property type="match status" value="1"/>
</dbReference>
<dbReference type="InterPro" id="IPR000649">
    <property type="entry name" value="IF-2B-related"/>
</dbReference>
<evidence type="ECO:0000259" key="3">
    <source>
        <dbReference type="PROSITE" id="PS50206"/>
    </source>
</evidence>
<dbReference type="GO" id="GO:0019509">
    <property type="term" value="P:L-methionine salvage from methylthioadenosine"/>
    <property type="evidence" value="ECO:0007669"/>
    <property type="project" value="UniProtKB-UniRule"/>
</dbReference>
<dbReference type="AlphaFoldDB" id="A0A2N0AFY6"/>
<dbReference type="FunFam" id="1.20.120.420:FF:000003">
    <property type="entry name" value="Methylthioribose-1-phosphate isomerase"/>
    <property type="match status" value="1"/>
</dbReference>
<keyword evidence="2" id="KW-0486">Methionine biosynthesis</keyword>
<feature type="site" description="Transition state stabilizer" evidence="2">
    <location>
        <position position="158"/>
    </location>
</feature>
<dbReference type="InterPro" id="IPR005251">
    <property type="entry name" value="IF-M1Pi"/>
</dbReference>
<dbReference type="EC" id="5.3.1.23" evidence="2"/>
<organism evidence="4 5">
    <name type="scientific">Leptospira harrisiae</name>
    <dbReference type="NCBI Taxonomy" id="2023189"/>
    <lineage>
        <taxon>Bacteria</taxon>
        <taxon>Pseudomonadati</taxon>
        <taxon>Spirochaetota</taxon>
        <taxon>Spirochaetia</taxon>
        <taxon>Leptospirales</taxon>
        <taxon>Leptospiraceae</taxon>
        <taxon>Leptospira</taxon>
    </lineage>
</organism>
<comment type="caution">
    <text evidence="4">The sequence shown here is derived from an EMBL/GenBank/DDBJ whole genome shotgun (WGS) entry which is preliminary data.</text>
</comment>
<feature type="binding site" evidence="2">
    <location>
        <position position="89"/>
    </location>
    <ligand>
        <name>substrate</name>
    </ligand>
</feature>
<comment type="catalytic activity">
    <reaction evidence="2">
        <text>5-(methylsulfanyl)-alpha-D-ribose 1-phosphate = 5-(methylsulfanyl)-D-ribulose 1-phosphate</text>
        <dbReference type="Rhea" id="RHEA:19989"/>
        <dbReference type="ChEBI" id="CHEBI:58533"/>
        <dbReference type="ChEBI" id="CHEBI:58548"/>
        <dbReference type="EC" id="5.3.1.23"/>
    </reaction>
</comment>
<dbReference type="RefSeq" id="WP_100744757.1">
    <property type="nucleotide sequence ID" value="NZ_NPDW01000002.1"/>
</dbReference>
<keyword evidence="2" id="KW-0028">Amino-acid biosynthesis</keyword>
<dbReference type="Gene3D" id="1.20.120.420">
    <property type="entry name" value="translation initiation factor eif-2b, domain 1"/>
    <property type="match status" value="1"/>
</dbReference>
<keyword evidence="1 2" id="KW-0413">Isomerase</keyword>
<dbReference type="InterPro" id="IPR037171">
    <property type="entry name" value="NagB/RpiA_transferase-like"/>
</dbReference>
<name>A0A2N0AFY6_9LEPT</name>
<gene>
    <name evidence="2 4" type="primary">mtnA</name>
    <name evidence="4" type="ORF">CH364_17695</name>
</gene>
<proteinExistence type="inferred from homology"/>
<feature type="binding site" evidence="2">
    <location>
        <begin position="248"/>
        <end position="249"/>
    </location>
    <ligand>
        <name>substrate</name>
    </ligand>
</feature>
<comment type="function">
    <text evidence="2">Catalyzes the interconversion of methylthioribose-1-phosphate (MTR-1-P) into methylthioribulose-1-phosphate (MTRu-1-P).</text>
</comment>
<dbReference type="UniPathway" id="UPA00904">
    <property type="reaction ID" value="UER00874"/>
</dbReference>
<dbReference type="Gene3D" id="3.40.50.10470">
    <property type="entry name" value="Translation initiation factor eif-2b, domain 2"/>
    <property type="match status" value="1"/>
</dbReference>
<feature type="domain" description="Rhodanese" evidence="3">
    <location>
        <begin position="180"/>
        <end position="232"/>
    </location>
</feature>
<evidence type="ECO:0000256" key="2">
    <source>
        <dbReference type="HAMAP-Rule" id="MF_01678"/>
    </source>
</evidence>
<keyword evidence="5" id="KW-1185">Reference proteome</keyword>
<dbReference type="HAMAP" id="MF_01678">
    <property type="entry name" value="Salvage_MtnA"/>
    <property type="match status" value="1"/>
</dbReference>
<dbReference type="SUPFAM" id="SSF100950">
    <property type="entry name" value="NagB/RpiA/CoA transferase-like"/>
    <property type="match status" value="1"/>
</dbReference>
<dbReference type="PANTHER" id="PTHR43475">
    <property type="entry name" value="METHYLTHIORIBOSE-1-PHOSPHATE ISOMERASE"/>
    <property type="match status" value="1"/>
</dbReference>
<dbReference type="NCBIfam" id="TIGR00512">
    <property type="entry name" value="salvage_mtnA"/>
    <property type="match status" value="1"/>
</dbReference>
<comment type="similarity">
    <text evidence="2">Belongs to the EIF-2B alpha/beta/delta subunits family. MtnA subfamily.</text>
</comment>
<dbReference type="FunFam" id="3.40.50.10470:FF:000006">
    <property type="entry name" value="Methylthioribose-1-phosphate isomerase"/>
    <property type="match status" value="1"/>
</dbReference>
<feature type="binding site" evidence="2">
    <location>
        <position position="197"/>
    </location>
    <ligand>
        <name>substrate</name>
    </ligand>
</feature>
<dbReference type="EMBL" id="NPDX01000007">
    <property type="protein sequence ID" value="PJZ83200.1"/>
    <property type="molecule type" value="Genomic_DNA"/>
</dbReference>
<sequence>MTHPEFLPIQWKSTHLELLDQRILPGKKEFLKIVSVEETISAIREMAVRGAPAIAITGVFGLTLGAKSRSGMATTKEIETLLSSVLESRPTAVNLSYAIREAKNRVQGINDWGLISETWESYAEEMVELDLAANKALGGNGLSLFNQNQTEFHIITHCNTGALATAGHGTALGVIRSLRDAGKKVVVYADETRPFLQGSRLTAFEMMEEGIECYIITDGMSGWLMNHRKIDAVIVGCDRVAANGDTANKIGTYNLGIVAKEHGVPFYVCATKDSFDLNLKTGDEIPIEMRKETEVTQFDFLKTEDGKYLFPEGKTSPIGARALNPSFDVTKAHLIKNFITEFGCFVPEEISVRLKTV</sequence>
<protein>
    <recommendedName>
        <fullName evidence="2">Methylthioribose-1-phosphate isomerase</fullName>
        <shortName evidence="2">M1Pi</shortName>
        <shortName evidence="2">MTR-1-P isomerase</shortName>
        <ecNumber evidence="2">5.3.1.23</ecNumber>
    </recommendedName>
    <alternativeName>
        <fullName evidence="2">S-methyl-5-thioribose-1-phosphate isomerase</fullName>
    </alternativeName>
</protein>
<evidence type="ECO:0000313" key="4">
    <source>
        <dbReference type="EMBL" id="PJZ83200.1"/>
    </source>
</evidence>
<feature type="active site" description="Proton donor" evidence="2">
    <location>
        <position position="238"/>
    </location>
</feature>
<dbReference type="NCBIfam" id="NF004326">
    <property type="entry name" value="PRK05720.1"/>
    <property type="match status" value="1"/>
</dbReference>
<dbReference type="OrthoDB" id="9803436at2"/>
<evidence type="ECO:0000313" key="5">
    <source>
        <dbReference type="Proteomes" id="UP000232145"/>
    </source>
</evidence>
<accession>A0A2N0AFY6</accession>
<dbReference type="InterPro" id="IPR011559">
    <property type="entry name" value="Initiation_fac_2B_a/b/d"/>
</dbReference>
<feature type="binding site" evidence="2">
    <location>
        <begin position="49"/>
        <end position="51"/>
    </location>
    <ligand>
        <name>substrate</name>
    </ligand>
</feature>
<reference evidence="4 5" key="1">
    <citation type="submission" date="2017-07" db="EMBL/GenBank/DDBJ databases">
        <title>Leptospira spp. isolated from tropical soils.</title>
        <authorList>
            <person name="Thibeaux R."/>
            <person name="Iraola G."/>
            <person name="Ferres I."/>
            <person name="Bierque E."/>
            <person name="Girault D."/>
            <person name="Soupe-Gilbert M.-E."/>
            <person name="Picardeau M."/>
            <person name="Goarant C."/>
        </authorList>
    </citation>
    <scope>NUCLEOTIDE SEQUENCE [LARGE SCALE GENOMIC DNA]</scope>
    <source>
        <strain evidence="4 5">FH2-B-A1</strain>
    </source>
</reference>
<dbReference type="InterPro" id="IPR001763">
    <property type="entry name" value="Rhodanese-like_dom"/>
</dbReference>
<dbReference type="PROSITE" id="PS50206">
    <property type="entry name" value="RHODANESE_3"/>
    <property type="match status" value="1"/>
</dbReference>